<feature type="transmembrane region" description="Helical" evidence="8">
    <location>
        <begin position="396"/>
        <end position="416"/>
    </location>
</feature>
<feature type="transmembrane region" description="Helical" evidence="8">
    <location>
        <begin position="12"/>
        <end position="29"/>
    </location>
</feature>
<feature type="transmembrane region" description="Helical" evidence="8">
    <location>
        <begin position="371"/>
        <end position="389"/>
    </location>
</feature>
<feature type="transmembrane region" description="Helical" evidence="8">
    <location>
        <begin position="347"/>
        <end position="365"/>
    </location>
</feature>
<feature type="transmembrane region" description="Helical" evidence="8">
    <location>
        <begin position="59"/>
        <end position="83"/>
    </location>
</feature>
<evidence type="ECO:0000256" key="5">
    <source>
        <dbReference type="ARBA" id="ARBA00022692"/>
    </source>
</evidence>
<dbReference type="CDD" id="cd06261">
    <property type="entry name" value="TM_PBP2"/>
    <property type="match status" value="2"/>
</dbReference>
<keyword evidence="5 8" id="KW-0812">Transmembrane</keyword>
<name>A0A381P4Q4_9ZZZZ</name>
<feature type="transmembrane region" description="Helical" evidence="8">
    <location>
        <begin position="275"/>
        <end position="296"/>
    </location>
</feature>
<evidence type="ECO:0000259" key="9">
    <source>
        <dbReference type="PROSITE" id="PS50928"/>
    </source>
</evidence>
<evidence type="ECO:0000256" key="7">
    <source>
        <dbReference type="ARBA" id="ARBA00023136"/>
    </source>
</evidence>
<feature type="transmembrane region" description="Helical" evidence="8">
    <location>
        <begin position="183"/>
        <end position="202"/>
    </location>
</feature>
<feature type="non-terminal residue" evidence="10">
    <location>
        <position position="1"/>
    </location>
</feature>
<keyword evidence="3" id="KW-0813">Transport</keyword>
<feature type="transmembrane region" description="Helical" evidence="8">
    <location>
        <begin position="36"/>
        <end position="53"/>
    </location>
</feature>
<sequence>VDAVLSTFEVFLLWVPWTVVVAATGLLALRISGRPVAVFCIGSLMLIGMLGLWDSAMITLSLMGVSVLLAVAIGVPLGVIGALSDRLEALLRPVLDTMQVLPPFVYLMPALFLFGVSGAVSVFLTVVYAVPPAIRLTNLGIRQVPRQIVETAQSHGSSPLQTLFQVQLPLAKPSIMMGINQTIMMALAMVIITALVGSSGLGRDVWTALRRIDSGSGLEAGLAIVLLAIILDRLSHALARQGQAGQTAEASTVFQMPATILQTKSAGIFSSRSGMAGPGFIIALVLLAGALVIVSAEFPEALHFSMAGPVNNGVDWAAVHLYFITSWVRDDLIREFGLAPIQTSLKWLPWPATVIGVTTLAHLIAGKKAAILSAASFLFFGFGGVWDPAMHTLSQVLVAVALSVVLGMVVGIWASQSDAVESALRPILDTMQTMPVFVYLIPVIMLWSSGPIAGIIATVVYALPPAIRMTSLGIRQVPPAMIDTATSHGSTKFQTLLQVQIPLAMPTLMMGVNQTIIMALAMVIIGGLVGGGGLGEEVYVSAIYMEMGQGFVAGISIVLMAMVLDRMSQGRGYRPQAFTFEK</sequence>
<proteinExistence type="predicted"/>
<evidence type="ECO:0000256" key="3">
    <source>
        <dbReference type="ARBA" id="ARBA00022448"/>
    </source>
</evidence>
<dbReference type="Pfam" id="PF00528">
    <property type="entry name" value="BPD_transp_1"/>
    <property type="match status" value="2"/>
</dbReference>
<comment type="subcellular location">
    <subcellularLocation>
        <location evidence="2">Cell membrane</location>
    </subcellularLocation>
    <subcellularLocation>
        <location evidence="1">Membrane</location>
        <topology evidence="1">Multi-pass membrane protein</topology>
    </subcellularLocation>
</comment>
<evidence type="ECO:0000256" key="2">
    <source>
        <dbReference type="ARBA" id="ARBA00004236"/>
    </source>
</evidence>
<dbReference type="GO" id="GO:0015226">
    <property type="term" value="F:carnitine transmembrane transporter activity"/>
    <property type="evidence" value="ECO:0007669"/>
    <property type="project" value="TreeGrafter"/>
</dbReference>
<gene>
    <name evidence="10" type="ORF">METZ01_LOCUS14052</name>
</gene>
<evidence type="ECO:0000256" key="4">
    <source>
        <dbReference type="ARBA" id="ARBA00022475"/>
    </source>
</evidence>
<feature type="transmembrane region" description="Helical" evidence="8">
    <location>
        <begin position="515"/>
        <end position="535"/>
    </location>
</feature>
<dbReference type="AlphaFoldDB" id="A0A381P4Q4"/>
<dbReference type="InterPro" id="IPR000515">
    <property type="entry name" value="MetI-like"/>
</dbReference>
<protein>
    <recommendedName>
        <fullName evidence="9">ABC transmembrane type-1 domain-containing protein</fullName>
    </recommendedName>
</protein>
<reference evidence="10" key="1">
    <citation type="submission" date="2018-05" db="EMBL/GenBank/DDBJ databases">
        <authorList>
            <person name="Lanie J.A."/>
            <person name="Ng W.-L."/>
            <person name="Kazmierczak K.M."/>
            <person name="Andrzejewski T.M."/>
            <person name="Davidsen T.M."/>
            <person name="Wayne K.J."/>
            <person name="Tettelin H."/>
            <person name="Glass J.I."/>
            <person name="Rusch D."/>
            <person name="Podicherti R."/>
            <person name="Tsui H.-C.T."/>
            <person name="Winkler M.E."/>
        </authorList>
    </citation>
    <scope>NUCLEOTIDE SEQUENCE</scope>
</reference>
<organism evidence="10">
    <name type="scientific">marine metagenome</name>
    <dbReference type="NCBI Taxonomy" id="408172"/>
    <lineage>
        <taxon>unclassified sequences</taxon>
        <taxon>metagenomes</taxon>
        <taxon>ecological metagenomes</taxon>
    </lineage>
</organism>
<dbReference type="PROSITE" id="PS50928">
    <property type="entry name" value="ABC_TM1"/>
    <property type="match status" value="2"/>
</dbReference>
<accession>A0A381P4Q4</accession>
<dbReference type="GO" id="GO:0031460">
    <property type="term" value="P:glycine betaine transport"/>
    <property type="evidence" value="ECO:0007669"/>
    <property type="project" value="TreeGrafter"/>
</dbReference>
<feature type="domain" description="ABC transmembrane type-1" evidence="9">
    <location>
        <begin position="389"/>
        <end position="568"/>
    </location>
</feature>
<dbReference type="GO" id="GO:0043190">
    <property type="term" value="C:ATP-binding cassette (ABC) transporter complex"/>
    <property type="evidence" value="ECO:0007669"/>
    <property type="project" value="TreeGrafter"/>
</dbReference>
<feature type="domain" description="ABC transmembrane type-1" evidence="9">
    <location>
        <begin position="56"/>
        <end position="235"/>
    </location>
</feature>
<dbReference type="GO" id="GO:0005275">
    <property type="term" value="F:amine transmembrane transporter activity"/>
    <property type="evidence" value="ECO:0007669"/>
    <property type="project" value="TreeGrafter"/>
</dbReference>
<dbReference type="EMBL" id="UINC01000787">
    <property type="protein sequence ID" value="SUZ61198.1"/>
    <property type="molecule type" value="Genomic_DNA"/>
</dbReference>
<feature type="transmembrane region" description="Helical" evidence="8">
    <location>
        <begin position="104"/>
        <end position="130"/>
    </location>
</feature>
<evidence type="ECO:0000256" key="1">
    <source>
        <dbReference type="ARBA" id="ARBA00004141"/>
    </source>
</evidence>
<dbReference type="PANTHER" id="PTHR47737">
    <property type="entry name" value="GLYCINE BETAINE/PROLINE BETAINE TRANSPORT SYSTEM PERMEASE PROTEIN PROW"/>
    <property type="match status" value="1"/>
</dbReference>
<dbReference type="FunFam" id="1.10.3720.10:FF:000001">
    <property type="entry name" value="Glycine betaine ABC transporter, permease"/>
    <property type="match status" value="2"/>
</dbReference>
<keyword evidence="4" id="KW-1003">Cell membrane</keyword>
<dbReference type="Gene3D" id="1.10.3720.10">
    <property type="entry name" value="MetI-like"/>
    <property type="match status" value="2"/>
</dbReference>
<dbReference type="SUPFAM" id="SSF161098">
    <property type="entry name" value="MetI-like"/>
    <property type="match status" value="2"/>
</dbReference>
<dbReference type="InterPro" id="IPR035906">
    <property type="entry name" value="MetI-like_sf"/>
</dbReference>
<evidence type="ECO:0000256" key="6">
    <source>
        <dbReference type="ARBA" id="ARBA00022989"/>
    </source>
</evidence>
<feature type="transmembrane region" description="Helical" evidence="8">
    <location>
        <begin position="547"/>
        <end position="564"/>
    </location>
</feature>
<keyword evidence="7 8" id="KW-0472">Membrane</keyword>
<evidence type="ECO:0000313" key="10">
    <source>
        <dbReference type="EMBL" id="SUZ61198.1"/>
    </source>
</evidence>
<feature type="transmembrane region" description="Helical" evidence="8">
    <location>
        <begin position="436"/>
        <end position="463"/>
    </location>
</feature>
<evidence type="ECO:0000256" key="8">
    <source>
        <dbReference type="SAM" id="Phobius"/>
    </source>
</evidence>
<keyword evidence="6 8" id="KW-1133">Transmembrane helix</keyword>
<dbReference type="PANTHER" id="PTHR47737:SF1">
    <property type="entry name" value="GLYCINE BETAINE_PROLINE BETAINE TRANSPORT SYSTEM PERMEASE PROTEIN PROW"/>
    <property type="match status" value="1"/>
</dbReference>
<dbReference type="GO" id="GO:0015871">
    <property type="term" value="P:choline transport"/>
    <property type="evidence" value="ECO:0007669"/>
    <property type="project" value="TreeGrafter"/>
</dbReference>